<name>A0A9C6WZY1_FRAOC</name>
<organism evidence="2 3">
    <name type="scientific">Frankliniella occidentalis</name>
    <name type="common">Western flower thrips</name>
    <name type="synonym">Euthrips occidentalis</name>
    <dbReference type="NCBI Taxonomy" id="133901"/>
    <lineage>
        <taxon>Eukaryota</taxon>
        <taxon>Metazoa</taxon>
        <taxon>Ecdysozoa</taxon>
        <taxon>Arthropoda</taxon>
        <taxon>Hexapoda</taxon>
        <taxon>Insecta</taxon>
        <taxon>Pterygota</taxon>
        <taxon>Neoptera</taxon>
        <taxon>Paraneoptera</taxon>
        <taxon>Thysanoptera</taxon>
        <taxon>Terebrantia</taxon>
        <taxon>Thripoidea</taxon>
        <taxon>Thripidae</taxon>
        <taxon>Frankliniella</taxon>
    </lineage>
</organism>
<sequence length="338" mass="38947">MRKRQFTEARTLAREVHEYRGLLDAARSGDKQLLRNTLRRDRPTQIAFGGQSFERALDHLEQSTFTLQKEMDHLRCLKKQRARQLLSLETEAMNLQREWQARARQPLREVNEQVLTSQITNCVVKQNAAASVNHTYHNILAILRKDKVYFDAVLGALHADQVTQCRCVVRATQLGQAAAEDVARLREEAKAEEADLKLSMQERASAVKSLRAVVDHNKRVARSHVHAESSTDLRLVPTREDDGSAALLKELDQMEGIMQGLQATTLVASHLEVLPRFEEQRRQRQRLTRQVERRQLARDEVLARRNHATLILHDLKHNMNEAEEDCTEIKTDYFIRTA</sequence>
<dbReference type="GO" id="GO:0035253">
    <property type="term" value="C:ciliary rootlet"/>
    <property type="evidence" value="ECO:0007669"/>
    <property type="project" value="TreeGrafter"/>
</dbReference>
<dbReference type="GO" id="GO:0097542">
    <property type="term" value="C:ciliary tip"/>
    <property type="evidence" value="ECO:0007669"/>
    <property type="project" value="TreeGrafter"/>
</dbReference>
<keyword evidence="2" id="KW-1185">Reference proteome</keyword>
<dbReference type="GeneID" id="113217090"/>
<gene>
    <name evidence="3" type="primary">LOC113217090</name>
</gene>
<dbReference type="GO" id="GO:0036064">
    <property type="term" value="C:ciliary basal body"/>
    <property type="evidence" value="ECO:0007669"/>
    <property type="project" value="TreeGrafter"/>
</dbReference>
<proteinExistence type="predicted"/>
<evidence type="ECO:0000313" key="3">
    <source>
        <dbReference type="RefSeq" id="XP_052123753.1"/>
    </source>
</evidence>
<evidence type="ECO:0000313" key="2">
    <source>
        <dbReference type="Proteomes" id="UP000504606"/>
    </source>
</evidence>
<dbReference type="GO" id="GO:0003341">
    <property type="term" value="P:cilium movement"/>
    <property type="evidence" value="ECO:0007669"/>
    <property type="project" value="InterPro"/>
</dbReference>
<feature type="coiled-coil region" evidence="1">
    <location>
        <begin position="175"/>
        <end position="202"/>
    </location>
</feature>
<dbReference type="AlphaFoldDB" id="A0A9C6WZY1"/>
<evidence type="ECO:0000256" key="1">
    <source>
        <dbReference type="SAM" id="Coils"/>
    </source>
</evidence>
<dbReference type="PANTHER" id="PTHR46518">
    <property type="entry name" value="COILED-COIL DOMAIN-CONTAINING PROTEIN 151"/>
    <property type="match status" value="1"/>
</dbReference>
<dbReference type="KEGG" id="foc:113217090"/>
<dbReference type="OrthoDB" id="7447178at2759"/>
<dbReference type="Proteomes" id="UP000504606">
    <property type="component" value="Unplaced"/>
</dbReference>
<dbReference type="InterPro" id="IPR033192">
    <property type="entry name" value="ODAD3"/>
</dbReference>
<accession>A0A9C6WZY1</accession>
<keyword evidence="1" id="KW-0175">Coiled coil</keyword>
<feature type="coiled-coil region" evidence="1">
    <location>
        <begin position="277"/>
        <end position="332"/>
    </location>
</feature>
<dbReference type="RefSeq" id="XP_052123753.1">
    <property type="nucleotide sequence ID" value="XM_052267793.1"/>
</dbReference>
<dbReference type="GO" id="GO:0036158">
    <property type="term" value="P:outer dynein arm assembly"/>
    <property type="evidence" value="ECO:0007669"/>
    <property type="project" value="InterPro"/>
</dbReference>
<dbReference type="PANTHER" id="PTHR46518:SF1">
    <property type="entry name" value="OUTER DYNEIN ARM-DOCKING COMPLEX SUBUNIT 3"/>
    <property type="match status" value="1"/>
</dbReference>
<reference evidence="3" key="1">
    <citation type="submission" date="2025-08" db="UniProtKB">
        <authorList>
            <consortium name="RefSeq"/>
        </authorList>
    </citation>
    <scope>IDENTIFICATION</scope>
    <source>
        <tissue evidence="3">Whole organism</tissue>
    </source>
</reference>
<protein>
    <submittedName>
        <fullName evidence="3">Uncharacterized protein LOC113217090</fullName>
    </submittedName>
</protein>